<reference evidence="2" key="1">
    <citation type="submission" date="2017-09" db="EMBL/GenBank/DDBJ databases">
        <title>Depth-based differentiation of microbial function through sediment-hosted aquifers and enrichment of novel symbionts in the deep terrestrial subsurface.</title>
        <authorList>
            <person name="Probst A.J."/>
            <person name="Ladd B."/>
            <person name="Jarett J.K."/>
            <person name="Geller-Mcgrath D.E."/>
            <person name="Sieber C.M.K."/>
            <person name="Emerson J.B."/>
            <person name="Anantharaman K."/>
            <person name="Thomas B.C."/>
            <person name="Malmstrom R."/>
            <person name="Stieglmeier M."/>
            <person name="Klingl A."/>
            <person name="Woyke T."/>
            <person name="Ryan C.M."/>
            <person name="Banfield J.F."/>
        </authorList>
    </citation>
    <scope>NUCLEOTIDE SEQUENCE [LARGE SCALE GENOMIC DNA]</scope>
</reference>
<name>A0A2M8F4E0_9BACT</name>
<protein>
    <recommendedName>
        <fullName evidence="3">Amidinotransferase</fullName>
    </recommendedName>
</protein>
<dbReference type="Gene3D" id="3.75.10.10">
    <property type="entry name" value="L-arginine/glycine Amidinotransferase, Chain A"/>
    <property type="match status" value="1"/>
</dbReference>
<dbReference type="PANTHER" id="PTHR47271:SF2">
    <property type="entry name" value="ARGININE DEIMINASE"/>
    <property type="match status" value="1"/>
</dbReference>
<dbReference type="PANTHER" id="PTHR47271">
    <property type="entry name" value="ARGININE DEIMINASE"/>
    <property type="match status" value="1"/>
</dbReference>
<proteinExistence type="predicted"/>
<dbReference type="GO" id="GO:0016990">
    <property type="term" value="F:arginine deiminase activity"/>
    <property type="evidence" value="ECO:0007669"/>
    <property type="project" value="TreeGrafter"/>
</dbReference>
<dbReference type="Pfam" id="PF19420">
    <property type="entry name" value="DDAH_eukar"/>
    <property type="match status" value="1"/>
</dbReference>
<comment type="caution">
    <text evidence="1">The sequence shown here is derived from an EMBL/GenBank/DDBJ whole genome shotgun (WGS) entry which is preliminary data.</text>
</comment>
<dbReference type="GO" id="GO:0019546">
    <property type="term" value="P:L-arginine deiminase pathway"/>
    <property type="evidence" value="ECO:0007669"/>
    <property type="project" value="TreeGrafter"/>
</dbReference>
<evidence type="ECO:0008006" key="3">
    <source>
        <dbReference type="Google" id="ProtNLM"/>
    </source>
</evidence>
<dbReference type="SUPFAM" id="SSF55909">
    <property type="entry name" value="Pentein"/>
    <property type="match status" value="1"/>
</dbReference>
<evidence type="ECO:0000313" key="1">
    <source>
        <dbReference type="EMBL" id="PJC34166.1"/>
    </source>
</evidence>
<dbReference type="EMBL" id="PFSC01000008">
    <property type="protein sequence ID" value="PJC34166.1"/>
    <property type="molecule type" value="Genomic_DNA"/>
</dbReference>
<organism evidence="1 2">
    <name type="scientific">Candidatus Roizmanbacteria bacterium CG_4_9_14_0_2_um_filter_39_13</name>
    <dbReference type="NCBI Taxonomy" id="1974839"/>
    <lineage>
        <taxon>Bacteria</taxon>
        <taxon>Candidatus Roizmaniibacteriota</taxon>
    </lineage>
</organism>
<dbReference type="AlphaFoldDB" id="A0A2M8F4E0"/>
<evidence type="ECO:0000313" key="2">
    <source>
        <dbReference type="Proteomes" id="UP000231383"/>
    </source>
</evidence>
<dbReference type="Proteomes" id="UP000231383">
    <property type="component" value="Unassembled WGS sequence"/>
</dbReference>
<accession>A0A2M8F4E0</accession>
<sequence>MAKFKSLLLCPPTFYDIRYEINPWMSKDNPIDKAKALEQCGTLKYAYDALGVRYAEIPAEPELPDQVFTTDTGHIEKNIFIKAQFKYKERRKEVACVDRFLAEKEYAICEFPEDIFFEGGDFVKLEDRYFFGWGKRSSKNAASHLNSFLDTEVISIELIDDFYYHLDTCFAPINEDVALANFGAFTQEGVNTIKKHFKQIIQTTDEDNKMFACNMVTIEGKAILTQGISDELKDQLRPHVDLISTVPMSEYIKGGGSVHCVSLELFD</sequence>
<gene>
    <name evidence="1" type="ORF">CO051_00350</name>
</gene>